<name>A0AAV4QN93_CAEEX</name>
<comment type="caution">
    <text evidence="3">The sequence shown here is derived from an EMBL/GenBank/DDBJ whole genome shotgun (WGS) entry which is preliminary data.</text>
</comment>
<evidence type="ECO:0000313" key="4">
    <source>
        <dbReference type="Proteomes" id="UP001054945"/>
    </source>
</evidence>
<keyword evidence="4" id="KW-1185">Reference proteome</keyword>
<sequence>MGFIQYFMLLLVTLLPAAAANQAAAAARETVMSLPGWFPKQYNTIKVHVRREFMHKTPLTLWRIYRIDKSMLINAIGTLISYGFLVGTLGRIQNSNSES</sequence>
<feature type="transmembrane region" description="Helical" evidence="1">
    <location>
        <begin position="71"/>
        <end position="90"/>
    </location>
</feature>
<dbReference type="Proteomes" id="UP001054945">
    <property type="component" value="Unassembled WGS sequence"/>
</dbReference>
<reference evidence="3 4" key="1">
    <citation type="submission" date="2021-06" db="EMBL/GenBank/DDBJ databases">
        <title>Caerostris extrusa draft genome.</title>
        <authorList>
            <person name="Kono N."/>
            <person name="Arakawa K."/>
        </authorList>
    </citation>
    <scope>NUCLEOTIDE SEQUENCE [LARGE SCALE GENOMIC DNA]</scope>
</reference>
<proteinExistence type="predicted"/>
<feature type="signal peptide" evidence="2">
    <location>
        <begin position="1"/>
        <end position="20"/>
    </location>
</feature>
<keyword evidence="1" id="KW-0472">Membrane</keyword>
<dbReference type="AlphaFoldDB" id="A0AAV4QN93"/>
<feature type="chain" id="PRO_5043327103" evidence="2">
    <location>
        <begin position="21"/>
        <end position="99"/>
    </location>
</feature>
<keyword evidence="2" id="KW-0732">Signal</keyword>
<protein>
    <submittedName>
        <fullName evidence="3">Uncharacterized protein</fullName>
    </submittedName>
</protein>
<evidence type="ECO:0000256" key="2">
    <source>
        <dbReference type="SAM" id="SignalP"/>
    </source>
</evidence>
<accession>A0AAV4QN93</accession>
<organism evidence="3 4">
    <name type="scientific">Caerostris extrusa</name>
    <name type="common">Bark spider</name>
    <name type="synonym">Caerostris bankana</name>
    <dbReference type="NCBI Taxonomy" id="172846"/>
    <lineage>
        <taxon>Eukaryota</taxon>
        <taxon>Metazoa</taxon>
        <taxon>Ecdysozoa</taxon>
        <taxon>Arthropoda</taxon>
        <taxon>Chelicerata</taxon>
        <taxon>Arachnida</taxon>
        <taxon>Araneae</taxon>
        <taxon>Araneomorphae</taxon>
        <taxon>Entelegynae</taxon>
        <taxon>Araneoidea</taxon>
        <taxon>Araneidae</taxon>
        <taxon>Caerostris</taxon>
    </lineage>
</organism>
<dbReference type="EMBL" id="BPLR01006323">
    <property type="protein sequence ID" value="GIY08988.1"/>
    <property type="molecule type" value="Genomic_DNA"/>
</dbReference>
<keyword evidence="1" id="KW-1133">Transmembrane helix</keyword>
<gene>
    <name evidence="3" type="ORF">CEXT_352011</name>
</gene>
<evidence type="ECO:0000256" key="1">
    <source>
        <dbReference type="SAM" id="Phobius"/>
    </source>
</evidence>
<evidence type="ECO:0000313" key="3">
    <source>
        <dbReference type="EMBL" id="GIY08988.1"/>
    </source>
</evidence>
<keyword evidence="1" id="KW-0812">Transmembrane</keyword>